<name>A0ACB9SN42_HOLOL</name>
<evidence type="ECO:0000313" key="2">
    <source>
        <dbReference type="Proteomes" id="UP001056778"/>
    </source>
</evidence>
<evidence type="ECO:0000313" key="1">
    <source>
        <dbReference type="EMBL" id="KAI4456749.1"/>
    </source>
</evidence>
<dbReference type="EMBL" id="CM043022">
    <property type="protein sequence ID" value="KAI4456749.1"/>
    <property type="molecule type" value="Genomic_DNA"/>
</dbReference>
<accession>A0ACB9SN42</accession>
<sequence length="165" mass="18884">MLFGIPGTVYVRRRVGEEYHPQCVLRTIKGGGGSTMIWGCMATRGVGNAFICRRRMNSATYVGMLEQVLNPSINKIFEEDVNNVIFQQDSAPCHTARSSTAWFRENGIKVLDWPPRSPDLTIQHLWSVLKEKSARLQELVKMRSGYRYSRRIEQAAFQYLPEISL</sequence>
<gene>
    <name evidence="1" type="ORF">MML48_8g00002505</name>
</gene>
<keyword evidence="2" id="KW-1185">Reference proteome</keyword>
<dbReference type="Proteomes" id="UP001056778">
    <property type="component" value="Chromosome 8"/>
</dbReference>
<comment type="caution">
    <text evidence="1">The sequence shown here is derived from an EMBL/GenBank/DDBJ whole genome shotgun (WGS) entry which is preliminary data.</text>
</comment>
<organism evidence="1 2">
    <name type="scientific">Holotrichia oblita</name>
    <name type="common">Chafer beetle</name>
    <dbReference type="NCBI Taxonomy" id="644536"/>
    <lineage>
        <taxon>Eukaryota</taxon>
        <taxon>Metazoa</taxon>
        <taxon>Ecdysozoa</taxon>
        <taxon>Arthropoda</taxon>
        <taxon>Hexapoda</taxon>
        <taxon>Insecta</taxon>
        <taxon>Pterygota</taxon>
        <taxon>Neoptera</taxon>
        <taxon>Endopterygota</taxon>
        <taxon>Coleoptera</taxon>
        <taxon>Polyphaga</taxon>
        <taxon>Scarabaeiformia</taxon>
        <taxon>Scarabaeidae</taxon>
        <taxon>Melolonthinae</taxon>
        <taxon>Holotrichia</taxon>
    </lineage>
</organism>
<protein>
    <submittedName>
        <fullName evidence="1">Transposable element-related</fullName>
    </submittedName>
</protein>
<proteinExistence type="predicted"/>
<reference evidence="1" key="1">
    <citation type="submission" date="2022-04" db="EMBL/GenBank/DDBJ databases">
        <title>Chromosome-scale genome assembly of Holotrichia oblita Faldermann.</title>
        <authorList>
            <person name="Rongchong L."/>
        </authorList>
    </citation>
    <scope>NUCLEOTIDE SEQUENCE</scope>
    <source>
        <strain evidence="1">81SQS9</strain>
    </source>
</reference>